<dbReference type="InterPro" id="IPR028952">
    <property type="entry name" value="Imm63"/>
</dbReference>
<feature type="domain" description="Immunity protein 63" evidence="1">
    <location>
        <begin position="51"/>
        <end position="131"/>
    </location>
</feature>
<evidence type="ECO:0000313" key="3">
    <source>
        <dbReference type="Proteomes" id="UP000190814"/>
    </source>
</evidence>
<gene>
    <name evidence="2" type="ORF">SAMN02745111_00095</name>
</gene>
<dbReference type="RefSeq" id="WP_143405004.1">
    <property type="nucleotide sequence ID" value="NZ_FUXZ01000002.1"/>
</dbReference>
<dbReference type="STRING" id="39495.SAMN02745111_00095"/>
<dbReference type="OrthoDB" id="3035888at2"/>
<organism evidence="2 3">
    <name type="scientific">Eubacterium uniforme</name>
    <dbReference type="NCBI Taxonomy" id="39495"/>
    <lineage>
        <taxon>Bacteria</taxon>
        <taxon>Bacillati</taxon>
        <taxon>Bacillota</taxon>
        <taxon>Clostridia</taxon>
        <taxon>Eubacteriales</taxon>
        <taxon>Eubacteriaceae</taxon>
        <taxon>Eubacterium</taxon>
    </lineage>
</organism>
<evidence type="ECO:0000313" key="2">
    <source>
        <dbReference type="EMBL" id="SKA59862.1"/>
    </source>
</evidence>
<dbReference type="Proteomes" id="UP000190814">
    <property type="component" value="Unassembled WGS sequence"/>
</dbReference>
<dbReference type="AlphaFoldDB" id="A0A1T4V4R2"/>
<evidence type="ECO:0000259" key="1">
    <source>
        <dbReference type="Pfam" id="PF15599"/>
    </source>
</evidence>
<reference evidence="2 3" key="1">
    <citation type="submission" date="2017-02" db="EMBL/GenBank/DDBJ databases">
        <authorList>
            <person name="Peterson S.W."/>
        </authorList>
    </citation>
    <scope>NUCLEOTIDE SEQUENCE [LARGE SCALE GENOMIC DNA]</scope>
    <source>
        <strain evidence="2 3">ATCC 35992</strain>
    </source>
</reference>
<protein>
    <recommendedName>
        <fullName evidence="1">Immunity protein 63 domain-containing protein</fullName>
    </recommendedName>
</protein>
<name>A0A1T4V4R2_9FIRM</name>
<dbReference type="Pfam" id="PF15599">
    <property type="entry name" value="Imm63"/>
    <property type="match status" value="1"/>
</dbReference>
<accession>A0A1T4V4R2</accession>
<keyword evidence="3" id="KW-1185">Reference proteome</keyword>
<sequence length="152" mass="18336">MDNVKILYDDELKTYIMDEINSKIDGAIWNGVYFFKGRNNYPEGTYVYSENEKYHIVSIEKGKIIEKIEYESLVDILWDVLEVVSFPISTKYATENFDKRFDYRRKLFENQIDLYSRFGENFKNKKIKEIKKILEKNPYLDNEEYDVRHSGH</sequence>
<dbReference type="EMBL" id="FUXZ01000002">
    <property type="protein sequence ID" value="SKA59862.1"/>
    <property type="molecule type" value="Genomic_DNA"/>
</dbReference>
<proteinExistence type="predicted"/>